<keyword evidence="3" id="KW-1185">Reference proteome</keyword>
<dbReference type="InterPro" id="IPR032557">
    <property type="entry name" value="DUF4935"/>
</dbReference>
<organism evidence="2 3">
    <name type="scientific">Streptomyces ureilyticus</name>
    <dbReference type="NCBI Taxonomy" id="1775131"/>
    <lineage>
        <taxon>Bacteria</taxon>
        <taxon>Bacillati</taxon>
        <taxon>Actinomycetota</taxon>
        <taxon>Actinomycetes</taxon>
        <taxon>Kitasatosporales</taxon>
        <taxon>Streptomycetaceae</taxon>
        <taxon>Streptomyces</taxon>
    </lineage>
</organism>
<protein>
    <submittedName>
        <fullName evidence="2">DUF4935 domain-containing protein</fullName>
    </submittedName>
</protein>
<feature type="domain" description="DUF4935" evidence="1">
    <location>
        <begin position="2"/>
        <end position="162"/>
    </location>
</feature>
<comment type="caution">
    <text evidence="2">The sequence shown here is derived from an EMBL/GenBank/DDBJ whole genome shotgun (WGS) entry which is preliminary data.</text>
</comment>
<dbReference type="RefSeq" id="WP_165341680.1">
    <property type="nucleotide sequence ID" value="NZ_JAAKZX010000081.1"/>
</dbReference>
<evidence type="ECO:0000259" key="1">
    <source>
        <dbReference type="Pfam" id="PF16289"/>
    </source>
</evidence>
<evidence type="ECO:0000313" key="2">
    <source>
        <dbReference type="EMBL" id="NGO45109.1"/>
    </source>
</evidence>
<dbReference type="EMBL" id="JAAKZX010000081">
    <property type="protein sequence ID" value="NGO45109.1"/>
    <property type="molecule type" value="Genomic_DNA"/>
</dbReference>
<evidence type="ECO:0000313" key="3">
    <source>
        <dbReference type="Proteomes" id="UP001518140"/>
    </source>
</evidence>
<name>A0ABX0DYQ5_9ACTN</name>
<accession>A0ABX0DYQ5</accession>
<sequence length="404" mass="43950">MIILDTCILRGMSLDDSSADFLRTIRAVGVHGVAVPWMVMEELAAQHAVKYREKHAAAAAAIESVAQLTPWGLKARLDPCDLERIRDHWRKAYREIAETIPVSEGAMREAMFREANALPPCKASKGAKTGARDASIWLSAVEYAREHPEETVFFVSSNTKDFTDGSSYAFPMDEDVADLGDRFVHVTSLDEVVSRLTEPAETDDVSVEAALNSPSSYDVISEAALRLGAADGTQRAIRCTTGAWPFDGTQTDLASLWLTKPVINLSSYRDVASYRIGDHEWCTATTRWVVGAVAQVAGSERIAPVACAWETRVLLTPGGDEPRLTILRSAEPEPLSVNDLTALPDLQTEYSSLVGALAVLEDDAIKNVRERVQGGEITTLEAVLLAATLFWGPYGAKRRSRAGG</sequence>
<proteinExistence type="predicted"/>
<gene>
    <name evidence="2" type="ORF">G6048_24110</name>
</gene>
<reference evidence="2 3" key="1">
    <citation type="submission" date="2020-02" db="EMBL/GenBank/DDBJ databases">
        <title>Whole-genome analyses of novel actinobacteria.</title>
        <authorList>
            <person name="Sahin N."/>
            <person name="Tokatli A."/>
        </authorList>
    </citation>
    <scope>NUCLEOTIDE SEQUENCE [LARGE SCALE GENOMIC DNA]</scope>
    <source>
        <strain evidence="2 3">YC419</strain>
    </source>
</reference>
<dbReference type="Proteomes" id="UP001518140">
    <property type="component" value="Unassembled WGS sequence"/>
</dbReference>
<dbReference type="Pfam" id="PF16289">
    <property type="entry name" value="PIN_12"/>
    <property type="match status" value="1"/>
</dbReference>